<name>A0ABV7IJH3_9RHOB</name>
<dbReference type="SUPFAM" id="SSF55811">
    <property type="entry name" value="Nudix"/>
    <property type="match status" value="1"/>
</dbReference>
<dbReference type="InterPro" id="IPR000086">
    <property type="entry name" value="NUDIX_hydrolase_dom"/>
</dbReference>
<comment type="cofactor">
    <cofactor evidence="1">
        <name>Mn(2+)</name>
        <dbReference type="ChEBI" id="CHEBI:29035"/>
    </cofactor>
</comment>
<reference evidence="9" key="1">
    <citation type="journal article" date="2019" name="Int. J. Syst. Evol. Microbiol.">
        <title>The Global Catalogue of Microorganisms (GCM) 10K type strain sequencing project: providing services to taxonomists for standard genome sequencing and annotation.</title>
        <authorList>
            <consortium name="The Broad Institute Genomics Platform"/>
            <consortium name="The Broad Institute Genome Sequencing Center for Infectious Disease"/>
            <person name="Wu L."/>
            <person name="Ma J."/>
        </authorList>
    </citation>
    <scope>NUCLEOTIDE SEQUENCE [LARGE SCALE GENOMIC DNA]</scope>
    <source>
        <strain evidence="9">KCTC 52239</strain>
    </source>
</reference>
<dbReference type="PANTHER" id="PTHR12318:SF0">
    <property type="entry name" value="ACYL-COENZYME A DIPHOSPHATASE NUDT19"/>
    <property type="match status" value="1"/>
</dbReference>
<dbReference type="EMBL" id="JBHRTE010000059">
    <property type="protein sequence ID" value="MFC3169310.1"/>
    <property type="molecule type" value="Genomic_DNA"/>
</dbReference>
<keyword evidence="4" id="KW-0378">Hydrolase</keyword>
<evidence type="ECO:0000256" key="5">
    <source>
        <dbReference type="ARBA" id="ARBA00022842"/>
    </source>
</evidence>
<evidence type="ECO:0000256" key="6">
    <source>
        <dbReference type="ARBA" id="ARBA00023211"/>
    </source>
</evidence>
<comment type="cofactor">
    <cofactor evidence="2">
        <name>Mg(2+)</name>
        <dbReference type="ChEBI" id="CHEBI:18420"/>
    </cofactor>
</comment>
<protein>
    <submittedName>
        <fullName evidence="8">NUDIX domain-containing protein</fullName>
    </submittedName>
</protein>
<evidence type="ECO:0000259" key="7">
    <source>
        <dbReference type="PROSITE" id="PS51462"/>
    </source>
</evidence>
<dbReference type="RefSeq" id="WP_207464658.1">
    <property type="nucleotide sequence ID" value="NZ_JAFNAW010000001.1"/>
</dbReference>
<evidence type="ECO:0000313" key="9">
    <source>
        <dbReference type="Proteomes" id="UP001595557"/>
    </source>
</evidence>
<dbReference type="PROSITE" id="PS51462">
    <property type="entry name" value="NUDIX"/>
    <property type="match status" value="1"/>
</dbReference>
<feature type="domain" description="Nudix hydrolase" evidence="7">
    <location>
        <begin position="23"/>
        <end position="210"/>
    </location>
</feature>
<dbReference type="InterPro" id="IPR015797">
    <property type="entry name" value="NUDIX_hydrolase-like_dom_sf"/>
</dbReference>
<evidence type="ECO:0000256" key="3">
    <source>
        <dbReference type="ARBA" id="ARBA00022723"/>
    </source>
</evidence>
<keyword evidence="3" id="KW-0479">Metal-binding</keyword>
<accession>A0ABV7IJH3</accession>
<evidence type="ECO:0000256" key="1">
    <source>
        <dbReference type="ARBA" id="ARBA00001936"/>
    </source>
</evidence>
<keyword evidence="9" id="KW-1185">Reference proteome</keyword>
<keyword evidence="5" id="KW-0460">Magnesium</keyword>
<evidence type="ECO:0000256" key="4">
    <source>
        <dbReference type="ARBA" id="ARBA00022801"/>
    </source>
</evidence>
<dbReference type="Proteomes" id="UP001595557">
    <property type="component" value="Unassembled WGS sequence"/>
</dbReference>
<gene>
    <name evidence="8" type="ORF">ACFOD7_14755</name>
</gene>
<evidence type="ECO:0000256" key="2">
    <source>
        <dbReference type="ARBA" id="ARBA00001946"/>
    </source>
</evidence>
<dbReference type="Gene3D" id="3.90.79.10">
    <property type="entry name" value="Nucleoside Triphosphate Pyrophosphohydrolase"/>
    <property type="match status" value="2"/>
</dbReference>
<sequence>MGAADAWLRRPRTPVRIVTDATPIRDAATVILLRRQAGGVSVLMGMRGAGAVFMPSKYVFPGGAVDPADAGAPLAAPVAEPHRGRLLQQPRPDCAPAPDAIAAAALRELAEETGQLIGRPGRSDWPGFAEAGLCPDASALVYLFRAITPPGRPRRFDAHFFVADAARLATDPDDFGRACDELSHLHWVPLQEARALDLPFITEVVLAELAELVADLPLGAALPVPDTVPFFDNRTPTPRFSQIA</sequence>
<proteinExistence type="predicted"/>
<dbReference type="InterPro" id="IPR039121">
    <property type="entry name" value="NUDT19"/>
</dbReference>
<comment type="caution">
    <text evidence="8">The sequence shown here is derived from an EMBL/GenBank/DDBJ whole genome shotgun (WGS) entry which is preliminary data.</text>
</comment>
<organism evidence="8 9">
    <name type="scientific">Paracoccus fontiphilus</name>
    <dbReference type="NCBI Taxonomy" id="1815556"/>
    <lineage>
        <taxon>Bacteria</taxon>
        <taxon>Pseudomonadati</taxon>
        <taxon>Pseudomonadota</taxon>
        <taxon>Alphaproteobacteria</taxon>
        <taxon>Rhodobacterales</taxon>
        <taxon>Paracoccaceae</taxon>
        <taxon>Paracoccus</taxon>
    </lineage>
</organism>
<keyword evidence="6" id="KW-0464">Manganese</keyword>
<dbReference type="PANTHER" id="PTHR12318">
    <property type="entry name" value="TESTOSTERONE-REGULATED PROTEIN RP2"/>
    <property type="match status" value="1"/>
</dbReference>
<evidence type="ECO:0000313" key="8">
    <source>
        <dbReference type="EMBL" id="MFC3169310.1"/>
    </source>
</evidence>